<protein>
    <submittedName>
        <fullName evidence="2">Uncharacterized protein</fullName>
    </submittedName>
</protein>
<evidence type="ECO:0000313" key="3">
    <source>
        <dbReference type="Proteomes" id="UP000182130"/>
    </source>
</evidence>
<feature type="transmembrane region" description="Helical" evidence="1">
    <location>
        <begin position="127"/>
        <end position="148"/>
    </location>
</feature>
<organism evidence="2 3">
    <name type="scientific">Arthrobacter cupressi</name>
    <dbReference type="NCBI Taxonomy" id="1045773"/>
    <lineage>
        <taxon>Bacteria</taxon>
        <taxon>Bacillati</taxon>
        <taxon>Actinomycetota</taxon>
        <taxon>Actinomycetes</taxon>
        <taxon>Micrococcales</taxon>
        <taxon>Micrococcaceae</taxon>
        <taxon>Arthrobacter</taxon>
    </lineage>
</organism>
<dbReference type="AlphaFoldDB" id="A0A1G8YGU9"/>
<dbReference type="STRING" id="1045773.SAMN05216555_1255"/>
<dbReference type="Proteomes" id="UP000182130">
    <property type="component" value="Unassembled WGS sequence"/>
</dbReference>
<keyword evidence="3" id="KW-1185">Reference proteome</keyword>
<feature type="transmembrane region" description="Helical" evidence="1">
    <location>
        <begin position="47"/>
        <end position="65"/>
    </location>
</feature>
<name>A0A1G8YGU9_9MICC</name>
<accession>A0A1G8YGU9</accession>
<proteinExistence type="predicted"/>
<feature type="transmembrane region" description="Helical" evidence="1">
    <location>
        <begin position="103"/>
        <end position="121"/>
    </location>
</feature>
<evidence type="ECO:0000256" key="1">
    <source>
        <dbReference type="SAM" id="Phobius"/>
    </source>
</evidence>
<keyword evidence="1" id="KW-1133">Transmembrane helix</keyword>
<keyword evidence="1" id="KW-0812">Transmembrane</keyword>
<sequence length="170" mass="16861">MLLRAVIALVFGALTVFWGAPSVQVLAWALGLYLLATAFAVLRGGSVPAALAAVVALGGVGALLTQSDAGAALSASLALLVLGAGELVQGLRQRGRKVLARDWLISGVVGVGTAALLPFFISLGAHALLGVAGGGAIISGVLWTLSGLSLRHDAGGRRNGGHGVPAKDVN</sequence>
<dbReference type="EMBL" id="FNEI01000025">
    <property type="protein sequence ID" value="SDK02129.1"/>
    <property type="molecule type" value="Genomic_DNA"/>
</dbReference>
<gene>
    <name evidence="2" type="ORF">SAMN05216555_1255</name>
</gene>
<feature type="transmembrane region" description="Helical" evidence="1">
    <location>
        <begin position="6"/>
        <end position="35"/>
    </location>
</feature>
<evidence type="ECO:0000313" key="2">
    <source>
        <dbReference type="EMBL" id="SDK02129.1"/>
    </source>
</evidence>
<dbReference type="OrthoDB" id="4954718at2"/>
<reference evidence="3" key="1">
    <citation type="submission" date="2016-10" db="EMBL/GenBank/DDBJ databases">
        <authorList>
            <person name="Varghese N."/>
            <person name="Submissions S."/>
        </authorList>
    </citation>
    <scope>NUCLEOTIDE SEQUENCE [LARGE SCALE GENOMIC DNA]</scope>
    <source>
        <strain evidence="3">CGMCC 1.10783</strain>
    </source>
</reference>
<feature type="transmembrane region" description="Helical" evidence="1">
    <location>
        <begin position="71"/>
        <end position="91"/>
    </location>
</feature>
<keyword evidence="1" id="KW-0472">Membrane</keyword>